<sequence>MSSPYVVAFIWALLTSSDWLNFHFDTSMPLVKREPRTNPQDPVQRILKSGHSDIDVVGRISVKGCVAGCPTGGRRVASLDHDDRPTVGQPAWRDYSSGAQSNLRGGALNASREGTCSFHFPAFCLRLPRKAGEGRGIPSTRRRRLAARMFSVAVKSR</sequence>
<reference evidence="1" key="1">
    <citation type="submission" date="2016-12" db="EMBL/GenBank/DDBJ databases">
        <authorList>
            <person name="Moulin L."/>
        </authorList>
    </citation>
    <scope>NUCLEOTIDE SEQUENCE [LARGE SCALE GENOMIC DNA]</scope>
    <source>
        <strain evidence="1">STM 7183</strain>
    </source>
</reference>
<proteinExistence type="predicted"/>
<evidence type="ECO:0000313" key="1">
    <source>
        <dbReference type="EMBL" id="SIT51103.1"/>
    </source>
</evidence>
<protein>
    <submittedName>
        <fullName evidence="1">Uncharacterized protein</fullName>
    </submittedName>
</protein>
<evidence type="ECO:0000313" key="2">
    <source>
        <dbReference type="Proteomes" id="UP000195569"/>
    </source>
</evidence>
<keyword evidence="2" id="KW-1185">Reference proteome</keyword>
<dbReference type="Proteomes" id="UP000195569">
    <property type="component" value="Unassembled WGS sequence"/>
</dbReference>
<organism evidence="1 2">
    <name type="scientific">Paraburkholderia piptadeniae</name>
    <dbReference type="NCBI Taxonomy" id="1701573"/>
    <lineage>
        <taxon>Bacteria</taxon>
        <taxon>Pseudomonadati</taxon>
        <taxon>Pseudomonadota</taxon>
        <taxon>Betaproteobacteria</taxon>
        <taxon>Burkholderiales</taxon>
        <taxon>Burkholderiaceae</taxon>
        <taxon>Paraburkholderia</taxon>
    </lineage>
</organism>
<name>A0A1N7SUP1_9BURK</name>
<dbReference type="AlphaFoldDB" id="A0A1N7SUP1"/>
<dbReference type="EMBL" id="CYGY02000101">
    <property type="protein sequence ID" value="SIT51103.1"/>
    <property type="molecule type" value="Genomic_DNA"/>
</dbReference>
<accession>A0A1N7SUP1</accession>
<comment type="caution">
    <text evidence="1">The sequence shown here is derived from an EMBL/GenBank/DDBJ whole genome shotgun (WGS) entry which is preliminary data.</text>
</comment>
<gene>
    <name evidence="1" type="ORF">BN2476_1010020</name>
</gene>